<sequence>QDENPSLVSVSDYTDDHRTRPWVP</sequence>
<comment type="caution">
    <text evidence="2">The sequence shown here is derived from an EMBL/GenBank/DDBJ whole genome shotgun (WGS) entry which is preliminary data.</text>
</comment>
<proteinExistence type="predicted"/>
<evidence type="ECO:0000313" key="2">
    <source>
        <dbReference type="EMBL" id="CAG7659295.1"/>
    </source>
</evidence>
<protein>
    <submittedName>
        <fullName evidence="2">Uncharacterized protein</fullName>
    </submittedName>
</protein>
<accession>A0A8J2NLV0</accession>
<feature type="region of interest" description="Disordered" evidence="1">
    <location>
        <begin position="1"/>
        <end position="24"/>
    </location>
</feature>
<reference evidence="2" key="1">
    <citation type="submission" date="2021-06" db="EMBL/GenBank/DDBJ databases">
        <authorList>
            <person name="Hodson N. C."/>
            <person name="Mongue J. A."/>
            <person name="Jaron S. K."/>
        </authorList>
    </citation>
    <scope>NUCLEOTIDE SEQUENCE</scope>
</reference>
<feature type="non-terminal residue" evidence="2">
    <location>
        <position position="1"/>
    </location>
</feature>
<evidence type="ECO:0000256" key="1">
    <source>
        <dbReference type="SAM" id="MobiDB-lite"/>
    </source>
</evidence>
<organism evidence="2 3">
    <name type="scientific">Allacma fusca</name>
    <dbReference type="NCBI Taxonomy" id="39272"/>
    <lineage>
        <taxon>Eukaryota</taxon>
        <taxon>Metazoa</taxon>
        <taxon>Ecdysozoa</taxon>
        <taxon>Arthropoda</taxon>
        <taxon>Hexapoda</taxon>
        <taxon>Collembola</taxon>
        <taxon>Symphypleona</taxon>
        <taxon>Sminthuridae</taxon>
        <taxon>Allacma</taxon>
    </lineage>
</organism>
<dbReference type="Proteomes" id="UP000708208">
    <property type="component" value="Unassembled WGS sequence"/>
</dbReference>
<feature type="compositionally biased region" description="Polar residues" evidence="1">
    <location>
        <begin position="1"/>
        <end position="12"/>
    </location>
</feature>
<evidence type="ECO:0000313" key="3">
    <source>
        <dbReference type="Proteomes" id="UP000708208"/>
    </source>
</evidence>
<name>A0A8J2NLV0_9HEXA</name>
<gene>
    <name evidence="2" type="ORF">AFUS01_LOCUS1121</name>
</gene>
<feature type="compositionally biased region" description="Basic and acidic residues" evidence="1">
    <location>
        <begin position="14"/>
        <end position="24"/>
    </location>
</feature>
<keyword evidence="3" id="KW-1185">Reference proteome</keyword>
<dbReference type="EMBL" id="CAJVCH010006216">
    <property type="protein sequence ID" value="CAG7659295.1"/>
    <property type="molecule type" value="Genomic_DNA"/>
</dbReference>
<dbReference type="AlphaFoldDB" id="A0A8J2NLV0"/>